<sequence length="489" mass="52692">MSLHPFRGKHRAPRAETLVAFLFTALALTSCAGSGVARVRSSAGPGSGFLTASAAMVRPLQSRVRITPLLTAGDTLFSNNPGELPFVFAGRAGGLGARDRGDGTAEVLVSHEDAWLGGFEGSMVSRLELDLRNSGVLSAGYVLRPDRGYMGFTHAALLDTRVGFLRPQFFVNERGHPLRTPLVAAIDPATDQVLDLPWLGAMRHKSTVAFPVGGKTLLLLTGGSQNPALDQLYLYMANTDTEILAGSGQLYVFCADPNDLAQRSQSAARLRRGIPVRGTFVPIPDAQARSQATLAPLVQDLGCLNFVRLEGIAIDRDRPNGFYFVDRLGYGAAAGLPTTAGGGRLYHVTLDPFDPTKVQALEVVLDASDGDDLFRPSSIDTDDQCVMIQEYPGAHGIHASRILRYDVRSRRLDALAECVERDTRGRLVPQGVGGEWETSGITNVSDFLGEDSWLFTVQAHTVRIVQDARHLGEAGQILLLRGARNPPRQ</sequence>
<name>A0A538S737_UNCEI</name>
<gene>
    <name evidence="1" type="ORF">E6K71_10690</name>
</gene>
<proteinExistence type="predicted"/>
<dbReference type="AlphaFoldDB" id="A0A538S737"/>
<dbReference type="PROSITE" id="PS51257">
    <property type="entry name" value="PROKAR_LIPOPROTEIN"/>
    <property type="match status" value="1"/>
</dbReference>
<evidence type="ECO:0000313" key="1">
    <source>
        <dbReference type="EMBL" id="TMQ47185.1"/>
    </source>
</evidence>
<accession>A0A538S737</accession>
<comment type="caution">
    <text evidence="1">The sequence shown here is derived from an EMBL/GenBank/DDBJ whole genome shotgun (WGS) entry which is preliminary data.</text>
</comment>
<organism evidence="1 2">
    <name type="scientific">Eiseniibacteriota bacterium</name>
    <dbReference type="NCBI Taxonomy" id="2212470"/>
    <lineage>
        <taxon>Bacteria</taxon>
        <taxon>Candidatus Eiseniibacteriota</taxon>
    </lineage>
</organism>
<evidence type="ECO:0000313" key="2">
    <source>
        <dbReference type="Proteomes" id="UP000316292"/>
    </source>
</evidence>
<dbReference type="Proteomes" id="UP000316292">
    <property type="component" value="Unassembled WGS sequence"/>
</dbReference>
<dbReference type="EMBL" id="VBOR01000123">
    <property type="protein sequence ID" value="TMQ47185.1"/>
    <property type="molecule type" value="Genomic_DNA"/>
</dbReference>
<reference evidence="1 2" key="1">
    <citation type="journal article" date="2019" name="Nat. Microbiol.">
        <title>Mediterranean grassland soil C-N compound turnover is dependent on rainfall and depth, and is mediated by genomically divergent microorganisms.</title>
        <authorList>
            <person name="Diamond S."/>
            <person name="Andeer P.F."/>
            <person name="Li Z."/>
            <person name="Crits-Christoph A."/>
            <person name="Burstein D."/>
            <person name="Anantharaman K."/>
            <person name="Lane K.R."/>
            <person name="Thomas B.C."/>
            <person name="Pan C."/>
            <person name="Northen T.R."/>
            <person name="Banfield J.F."/>
        </authorList>
    </citation>
    <scope>NUCLEOTIDE SEQUENCE [LARGE SCALE GENOMIC DNA]</scope>
    <source>
        <strain evidence="1">WS_1</strain>
    </source>
</reference>
<protein>
    <recommendedName>
        <fullName evidence="3">Esterase-like activity of phytase family protein</fullName>
    </recommendedName>
</protein>
<evidence type="ECO:0008006" key="3">
    <source>
        <dbReference type="Google" id="ProtNLM"/>
    </source>
</evidence>